<feature type="compositionally biased region" description="Low complexity" evidence="1">
    <location>
        <begin position="1011"/>
        <end position="1021"/>
    </location>
</feature>
<feature type="region of interest" description="Disordered" evidence="1">
    <location>
        <begin position="993"/>
        <end position="1021"/>
    </location>
</feature>
<feature type="compositionally biased region" description="Basic and acidic residues" evidence="1">
    <location>
        <begin position="171"/>
        <end position="182"/>
    </location>
</feature>
<feature type="compositionally biased region" description="Polar residues" evidence="1">
    <location>
        <begin position="942"/>
        <end position="951"/>
    </location>
</feature>
<dbReference type="HOGENOM" id="CLU_247566_0_0_1"/>
<dbReference type="InParanoid" id="I7MD53"/>
<feature type="region of interest" description="Disordered" evidence="1">
    <location>
        <begin position="150"/>
        <end position="187"/>
    </location>
</feature>
<dbReference type="KEGG" id="tet:TTHERM_00442670"/>
<feature type="region of interest" description="Disordered" evidence="1">
    <location>
        <begin position="444"/>
        <end position="463"/>
    </location>
</feature>
<feature type="region of interest" description="Disordered" evidence="1">
    <location>
        <begin position="931"/>
        <end position="951"/>
    </location>
</feature>
<evidence type="ECO:0000313" key="3">
    <source>
        <dbReference type="Proteomes" id="UP000009168"/>
    </source>
</evidence>
<evidence type="ECO:0000313" key="2">
    <source>
        <dbReference type="EMBL" id="EAR85517.1"/>
    </source>
</evidence>
<keyword evidence="3" id="KW-1185">Reference proteome</keyword>
<dbReference type="GeneID" id="7837533"/>
<organism evidence="2 3">
    <name type="scientific">Tetrahymena thermophila (strain SB210)</name>
    <dbReference type="NCBI Taxonomy" id="312017"/>
    <lineage>
        <taxon>Eukaryota</taxon>
        <taxon>Sar</taxon>
        <taxon>Alveolata</taxon>
        <taxon>Ciliophora</taxon>
        <taxon>Intramacronucleata</taxon>
        <taxon>Oligohymenophorea</taxon>
        <taxon>Hymenostomatida</taxon>
        <taxon>Tetrahymenina</taxon>
        <taxon>Tetrahymenidae</taxon>
        <taxon>Tetrahymena</taxon>
    </lineage>
</organism>
<feature type="compositionally biased region" description="Low complexity" evidence="1">
    <location>
        <begin position="931"/>
        <end position="941"/>
    </location>
</feature>
<feature type="compositionally biased region" description="Polar residues" evidence="1">
    <location>
        <begin position="150"/>
        <end position="170"/>
    </location>
</feature>
<feature type="region of interest" description="Disordered" evidence="1">
    <location>
        <begin position="864"/>
        <end position="884"/>
    </location>
</feature>
<feature type="compositionally biased region" description="Low complexity" evidence="1">
    <location>
        <begin position="448"/>
        <end position="463"/>
    </location>
</feature>
<dbReference type="Proteomes" id="UP000009168">
    <property type="component" value="Unassembled WGS sequence"/>
</dbReference>
<name>I7MD53_TETTS</name>
<reference evidence="3" key="1">
    <citation type="journal article" date="2006" name="PLoS Biol.">
        <title>Macronuclear genome sequence of the ciliate Tetrahymena thermophila, a model eukaryote.</title>
        <authorList>
            <person name="Eisen J.A."/>
            <person name="Coyne R.S."/>
            <person name="Wu M."/>
            <person name="Wu D."/>
            <person name="Thiagarajan M."/>
            <person name="Wortman J.R."/>
            <person name="Badger J.H."/>
            <person name="Ren Q."/>
            <person name="Amedeo P."/>
            <person name="Jones K.M."/>
            <person name="Tallon L.J."/>
            <person name="Delcher A.L."/>
            <person name="Salzberg S.L."/>
            <person name="Silva J.C."/>
            <person name="Haas B.J."/>
            <person name="Majoros W.H."/>
            <person name="Farzad M."/>
            <person name="Carlton J.M."/>
            <person name="Smith R.K. Jr."/>
            <person name="Garg J."/>
            <person name="Pearlman R.E."/>
            <person name="Karrer K.M."/>
            <person name="Sun L."/>
            <person name="Manning G."/>
            <person name="Elde N.C."/>
            <person name="Turkewitz A.P."/>
            <person name="Asai D.J."/>
            <person name="Wilkes D.E."/>
            <person name="Wang Y."/>
            <person name="Cai H."/>
            <person name="Collins K."/>
            <person name="Stewart B.A."/>
            <person name="Lee S.R."/>
            <person name="Wilamowska K."/>
            <person name="Weinberg Z."/>
            <person name="Ruzzo W.L."/>
            <person name="Wloga D."/>
            <person name="Gaertig J."/>
            <person name="Frankel J."/>
            <person name="Tsao C.-C."/>
            <person name="Gorovsky M.A."/>
            <person name="Keeling P.J."/>
            <person name="Waller R.F."/>
            <person name="Patron N.J."/>
            <person name="Cherry J.M."/>
            <person name="Stover N.A."/>
            <person name="Krieger C.J."/>
            <person name="del Toro C."/>
            <person name="Ryder H.F."/>
            <person name="Williamson S.C."/>
            <person name="Barbeau R.A."/>
            <person name="Hamilton E.P."/>
            <person name="Orias E."/>
        </authorList>
    </citation>
    <scope>NUCLEOTIDE SEQUENCE [LARGE SCALE GENOMIC DNA]</scope>
    <source>
        <strain evidence="3">SB210</strain>
    </source>
</reference>
<evidence type="ECO:0000256" key="1">
    <source>
        <dbReference type="SAM" id="MobiDB-lite"/>
    </source>
</evidence>
<proteinExistence type="predicted"/>
<feature type="compositionally biased region" description="Polar residues" evidence="1">
    <location>
        <begin position="993"/>
        <end position="1010"/>
    </location>
</feature>
<dbReference type="RefSeq" id="XP_001033180.1">
    <property type="nucleotide sequence ID" value="XM_001033180.2"/>
</dbReference>
<protein>
    <submittedName>
        <fullName evidence="2">Endo-1,4-beta-xylanase xylA, putative</fullName>
    </submittedName>
</protein>
<dbReference type="EMBL" id="GG662665">
    <property type="protein sequence ID" value="EAR85517.1"/>
    <property type="molecule type" value="Genomic_DNA"/>
</dbReference>
<sequence>MEHLDINPYTPGQVCMEINSKNSEKSIMKNLFSYFNKKQQKMNNGFNKILNSQSQSNKNQRLTIYTPMIEGLVNSKRDAISSVDSASRKNFIQQNRNFIVKKTRPQTTNPNQRQSIAKSMNQQQKDQIYTFQELDKQEVLLQERNNYQNVQSLQTSKQDGLKVRQNNPTHSKNEAESIDRQNQKQGLKQQRSLIKKSVVNSVFGQTLNNSFESIQSRKNSFNRKVKCTLNSQNQQTQEALETQAGTTIQACNADQIKNTDCQTINSNCDKYQLTQIMNQTISQQQNEYYNSQQINNEQLKTEESDQQYKYSKIQSNKDQSDFQHHNSHFCSKSTNYQHTISSQNNDFIVSQKNAEDATIDTLINAHIKKSQDYSQINSFNNQGVEKISNILTKKQNQESNLDLSIDQQLIDESYRNLLNERPPVNKKNKTSKIKVRSSSCLAEEGKLQKQSQSSNSKHNNSCNQFSLQSNQIYQNEKRQQEQSTQGSLNQQIQNNEQYHQNNIESQSYQKVNQNTYNSNNSLNKNPYLLSDQYQQSVEQQQSKGLLSIKTQFLTQESFDKRENKEYYQVTIEEDIQNFTTIEEKEQDQKKEELNYKEKIPSIQRNQNNLNYNQQQNLSVIEANQSLHKTPQKDIDINVNSLQNSMNQILMKSNHITFNVMSNTKDQFNNNQSNNAFNYNSQISDNKFMTSSFDAQNQIQFDPKANDEIKAQEQFNQMKEYIQCQIDSNKQVINQYYKNNFSSKKNLQVENQGLNTSSQKQLINQNKPIATTEFGESKLISQQIQSRPVSSKRPLVSQRKVSIEKKFNFYDELDKKLEEKKKNIMKIALETQIQNDTTIQKHENLNKGNALKGFNSGRNNSLQINQQQQAQKIPLSQRRKSTQETSRFNTNNLVLNESKINNYNISELKGIPSKINNQIFILKDNIDNGKIQEQQSQKIQKQAPPSNDNCLNPIQSQIYYQQFLLSNKQKENIHPQKQSDTSQLLILQGEPHLNQSSQTVNSKQSRPPSNYQNQQKQYQQQDQIQTLNQENYNISQQQPEQLQNKSILSNNQTQDFGYFIPTNQKISRKYRSNTVDNTFENNQRKQINYIQAHSSEKQSIQNTGRNSIAASKVKLSREEQLQVIKEVQIQSQNKLKLHQYLQQNKQIHMQMKHFSETINKNNISLNQSIQNQLGSSINNFSSNCLNNLCATQQTMSMEVNNQFQSSLKKSINELTNLQTTQEFLQSMKLANNTQNSFREDLNSSQLNNNAFQKYGQSSTRKQNPLLYSDQSNLHKNYVVPFTEVNIEMQQNQQFGTQVSQNMLFKTKEFNNSFNLQSQAAPLKSSVEINQNNVQFYENLNQNTISQEIDLDQKVYANHQYQYALKRQQRRDDHQILQRLDQNNQELYAQNINQWTQSKQIINKNQQNTLELQKNFQQQAQNIRNKNIFEGKNQNAQQSLVSQNQGSKFKQTKQINISHLEKENIYLNQNQPNLHRNQQYNDDYIQSNRGRQANSKTSQRYYIQLNEDFEEKTLEYSGSKAGVENQF</sequence>
<accession>I7MD53</accession>
<gene>
    <name evidence="2" type="ORF">TTHERM_00442670</name>
</gene>